<evidence type="ECO:0000256" key="1">
    <source>
        <dbReference type="ARBA" id="ARBA00005422"/>
    </source>
</evidence>
<evidence type="ECO:0000256" key="2">
    <source>
        <dbReference type="ARBA" id="ARBA00022845"/>
    </source>
</evidence>
<dbReference type="GO" id="GO:0001731">
    <property type="term" value="P:formation of translation preinitiation complex"/>
    <property type="evidence" value="ECO:0007669"/>
    <property type="project" value="TreeGrafter"/>
</dbReference>
<dbReference type="NCBIfam" id="TIGR01158">
    <property type="entry name" value="SUI1_rel"/>
    <property type="match status" value="1"/>
</dbReference>
<dbReference type="GO" id="GO:0002188">
    <property type="term" value="P:translation reinitiation"/>
    <property type="evidence" value="ECO:0007669"/>
    <property type="project" value="TreeGrafter"/>
</dbReference>
<dbReference type="GO" id="GO:0003743">
    <property type="term" value="F:translation initiation factor activity"/>
    <property type="evidence" value="ECO:0007669"/>
    <property type="project" value="UniProtKB-KW"/>
</dbReference>
<dbReference type="InterPro" id="IPR050318">
    <property type="entry name" value="DENR/SUI1_TIF"/>
</dbReference>
<dbReference type="PROSITE" id="PS50296">
    <property type="entry name" value="SUI1"/>
    <property type="match status" value="1"/>
</dbReference>
<sequence>MAKKASSFAALGGLVFSTDAGRHCPDCRQPVDACICKQTFIPEGDGIARVRRESKGRGGKTVTTITGVPLTEDGLKDLAKTLKQRCGTGGALKDGIIEIQGDHVELLLAELVKQGFKAKKSGG</sequence>
<feature type="domain" description="SUI1" evidence="4">
    <location>
        <begin position="52"/>
        <end position="115"/>
    </location>
</feature>
<accession>A0A085V914</accession>
<dbReference type="RefSeq" id="WP_032631112.1">
    <property type="nucleotide sequence ID" value="NZ_JPQU01000078.1"/>
</dbReference>
<dbReference type="AlphaFoldDB" id="A0A085V914"/>
<dbReference type="InterPro" id="IPR001950">
    <property type="entry name" value="SUI1"/>
</dbReference>
<dbReference type="EMBL" id="JPQU01000078">
    <property type="protein sequence ID" value="KFE51927.1"/>
    <property type="molecule type" value="Genomic_DNA"/>
</dbReference>
<evidence type="ECO:0000256" key="3">
    <source>
        <dbReference type="ARBA" id="ARBA00022917"/>
    </source>
</evidence>
<keyword evidence="3" id="KW-0648">Protein biosynthesis</keyword>
<comment type="caution">
    <text evidence="5">The sequence shown here is derived from an EMBL/GenBank/DDBJ whole genome shotgun (WGS) entry which is preliminary data.</text>
</comment>
<dbReference type="Gene3D" id="3.30.780.10">
    <property type="entry name" value="SUI1-like domain"/>
    <property type="match status" value="1"/>
</dbReference>
<dbReference type="Pfam" id="PF01253">
    <property type="entry name" value="SUI1"/>
    <property type="match status" value="1"/>
</dbReference>
<dbReference type="OrthoDB" id="9792915at2"/>
<dbReference type="InterPro" id="IPR036877">
    <property type="entry name" value="SUI1_dom_sf"/>
</dbReference>
<dbReference type="GO" id="GO:0006417">
    <property type="term" value="P:regulation of translation"/>
    <property type="evidence" value="ECO:0007669"/>
    <property type="project" value="UniProtKB-KW"/>
</dbReference>
<protein>
    <submittedName>
        <fullName evidence="5">Translation initiation factor Sui1</fullName>
    </submittedName>
</protein>
<keyword evidence="5" id="KW-0396">Initiation factor</keyword>
<proteinExistence type="inferred from homology"/>
<name>A0A085V914_PSESX</name>
<dbReference type="InterPro" id="IPR005872">
    <property type="entry name" value="SUI1_arc_bac"/>
</dbReference>
<dbReference type="CDD" id="cd11567">
    <property type="entry name" value="YciH_like"/>
    <property type="match status" value="1"/>
</dbReference>
<dbReference type="NCBIfam" id="NF005297">
    <property type="entry name" value="PRK06824.1"/>
    <property type="match status" value="1"/>
</dbReference>
<dbReference type="Proteomes" id="UP000028631">
    <property type="component" value="Unassembled WGS sequence"/>
</dbReference>
<dbReference type="SUPFAM" id="SSF55159">
    <property type="entry name" value="eIF1-like"/>
    <property type="match status" value="1"/>
</dbReference>
<reference evidence="5 6" key="1">
    <citation type="submission" date="2014-07" db="EMBL/GenBank/DDBJ databases">
        <title>Draft Genome Sequences of Environmental Pseudomonas syringae strains.</title>
        <authorList>
            <person name="Baltrus D.A."/>
            <person name="Berge O."/>
            <person name="Morris C."/>
        </authorList>
    </citation>
    <scope>NUCLEOTIDE SEQUENCE [LARGE SCALE GENOMIC DNA]</scope>
    <source>
        <strain evidence="5 6">GAW0119</strain>
    </source>
</reference>
<comment type="similarity">
    <text evidence="1">Belongs to the SUI1 family.</text>
</comment>
<dbReference type="PANTHER" id="PTHR12789">
    <property type="entry name" value="DENSITY-REGULATED PROTEIN HOMOLOG"/>
    <property type="match status" value="1"/>
</dbReference>
<evidence type="ECO:0000259" key="4">
    <source>
        <dbReference type="PROSITE" id="PS50296"/>
    </source>
</evidence>
<organism evidence="5 6">
    <name type="scientific">Pseudomonas syringae</name>
    <dbReference type="NCBI Taxonomy" id="317"/>
    <lineage>
        <taxon>Bacteria</taxon>
        <taxon>Pseudomonadati</taxon>
        <taxon>Pseudomonadota</taxon>
        <taxon>Gammaproteobacteria</taxon>
        <taxon>Pseudomonadales</taxon>
        <taxon>Pseudomonadaceae</taxon>
        <taxon>Pseudomonas</taxon>
    </lineage>
</organism>
<evidence type="ECO:0000313" key="6">
    <source>
        <dbReference type="Proteomes" id="UP000028631"/>
    </source>
</evidence>
<keyword evidence="6" id="KW-1185">Reference proteome</keyword>
<dbReference type="PIRSF" id="PIRSF037511">
    <property type="entry name" value="Transl_init_SUI1_pro"/>
    <property type="match status" value="1"/>
</dbReference>
<keyword evidence="2" id="KW-0810">Translation regulation</keyword>
<dbReference type="GO" id="GO:0003729">
    <property type="term" value="F:mRNA binding"/>
    <property type="evidence" value="ECO:0007669"/>
    <property type="project" value="TreeGrafter"/>
</dbReference>
<gene>
    <name evidence="5" type="ORF">IV01_22650</name>
</gene>
<dbReference type="FunFam" id="3.30.780.10:FF:000002">
    <property type="entry name" value="Stress response translation initiation inhibitor"/>
    <property type="match status" value="1"/>
</dbReference>
<dbReference type="PATRIC" id="fig|317.175.peg.4720"/>
<evidence type="ECO:0000313" key="5">
    <source>
        <dbReference type="EMBL" id="KFE51927.1"/>
    </source>
</evidence>
<dbReference type="PANTHER" id="PTHR12789:SF0">
    <property type="entry name" value="DENSITY-REGULATED PROTEIN"/>
    <property type="match status" value="1"/>
</dbReference>